<protein>
    <submittedName>
        <fullName evidence="2">Uncharacterized protein</fullName>
    </submittedName>
</protein>
<evidence type="ECO:0000313" key="3">
    <source>
        <dbReference type="Proteomes" id="UP001341444"/>
    </source>
</evidence>
<dbReference type="Proteomes" id="UP001341444">
    <property type="component" value="Unassembled WGS sequence"/>
</dbReference>
<gene>
    <name evidence="2" type="ORF">P4T90_05460</name>
</gene>
<organism evidence="2 3">
    <name type="scientific">Heyndrickxia acidicola</name>
    <dbReference type="NCBI Taxonomy" id="209389"/>
    <lineage>
        <taxon>Bacteria</taxon>
        <taxon>Bacillati</taxon>
        <taxon>Bacillota</taxon>
        <taxon>Bacilli</taxon>
        <taxon>Bacillales</taxon>
        <taxon>Bacillaceae</taxon>
        <taxon>Heyndrickxia</taxon>
    </lineage>
</organism>
<reference evidence="2 3" key="1">
    <citation type="submission" date="2023-03" db="EMBL/GenBank/DDBJ databases">
        <title>Bacillus Genome Sequencing.</title>
        <authorList>
            <person name="Dunlap C."/>
        </authorList>
    </citation>
    <scope>NUCLEOTIDE SEQUENCE [LARGE SCALE GENOMIC DNA]</scope>
    <source>
        <strain evidence="2 3">B-23453</strain>
    </source>
</reference>
<dbReference type="EMBL" id="JARMAB010000006">
    <property type="protein sequence ID" value="MED1202540.1"/>
    <property type="molecule type" value="Genomic_DNA"/>
</dbReference>
<dbReference type="RefSeq" id="WP_157090649.1">
    <property type="nucleotide sequence ID" value="NZ_JARMAB010000006.1"/>
</dbReference>
<sequence length="45" mass="5049">MKNFNDKIPVYPPQAQMVPPPNTFQMNGKKIKKGGCGCNKTKKIK</sequence>
<feature type="region of interest" description="Disordered" evidence="1">
    <location>
        <begin position="1"/>
        <end position="28"/>
    </location>
</feature>
<proteinExistence type="predicted"/>
<evidence type="ECO:0000256" key="1">
    <source>
        <dbReference type="SAM" id="MobiDB-lite"/>
    </source>
</evidence>
<accession>A0ABU6MCZ9</accession>
<evidence type="ECO:0000313" key="2">
    <source>
        <dbReference type="EMBL" id="MED1202540.1"/>
    </source>
</evidence>
<keyword evidence="3" id="KW-1185">Reference proteome</keyword>
<comment type="caution">
    <text evidence="2">The sequence shown here is derived from an EMBL/GenBank/DDBJ whole genome shotgun (WGS) entry which is preliminary data.</text>
</comment>
<name>A0ABU6MCZ9_9BACI</name>